<evidence type="ECO:0000313" key="2">
    <source>
        <dbReference type="Proteomes" id="UP000078240"/>
    </source>
</evidence>
<evidence type="ECO:0000313" key="1">
    <source>
        <dbReference type="EMBL" id="OAQ77520.1"/>
    </source>
</evidence>
<comment type="caution">
    <text evidence="1">The sequence shown here is derived from an EMBL/GenBank/DDBJ whole genome shotgun (WGS) entry which is preliminary data.</text>
</comment>
<dbReference type="EMBL" id="LSBH01000006">
    <property type="protein sequence ID" value="OAQ77520.1"/>
    <property type="molecule type" value="Genomic_DNA"/>
</dbReference>
<organism evidence="1 2">
    <name type="scientific">Purpureocillium lilacinum</name>
    <name type="common">Paecilomyces lilacinus</name>
    <dbReference type="NCBI Taxonomy" id="33203"/>
    <lineage>
        <taxon>Eukaryota</taxon>
        <taxon>Fungi</taxon>
        <taxon>Dikarya</taxon>
        <taxon>Ascomycota</taxon>
        <taxon>Pezizomycotina</taxon>
        <taxon>Sordariomycetes</taxon>
        <taxon>Hypocreomycetidae</taxon>
        <taxon>Hypocreales</taxon>
        <taxon>Ophiocordycipitaceae</taxon>
        <taxon>Purpureocillium</taxon>
    </lineage>
</organism>
<sequence>MNKAWPSVYQRHSSMPFPFPTLTALSSRLGYYSTRPRCLPSAGFSLTDQGLHIMVAAAAAHASLLV</sequence>
<accession>A0A179GJB4</accession>
<protein>
    <submittedName>
        <fullName evidence="1">Uncharacterized protein</fullName>
    </submittedName>
</protein>
<name>A0A179GJB4_PURLI</name>
<gene>
    <name evidence="1" type="ORF">VFPBJ_07992</name>
</gene>
<proteinExistence type="predicted"/>
<dbReference type="AlphaFoldDB" id="A0A179GJB4"/>
<dbReference type="Proteomes" id="UP000078240">
    <property type="component" value="Unassembled WGS sequence"/>
</dbReference>
<reference evidence="1 2" key="1">
    <citation type="submission" date="2016-01" db="EMBL/GenBank/DDBJ databases">
        <title>Biosynthesis of antibiotic leucinostatins and their inhibition on Phytophthora in bio-control Purpureocillium lilacinum.</title>
        <authorList>
            <person name="Wang G."/>
            <person name="Liu Z."/>
            <person name="Lin R."/>
            <person name="Li E."/>
            <person name="Mao Z."/>
            <person name="Ling J."/>
            <person name="Yin W."/>
            <person name="Xie B."/>
        </authorList>
    </citation>
    <scope>NUCLEOTIDE SEQUENCE [LARGE SCALE GENOMIC DNA]</scope>
    <source>
        <strain evidence="1">PLBJ-1</strain>
    </source>
</reference>